<dbReference type="Proteomes" id="UP000029669">
    <property type="component" value="Chromosome"/>
</dbReference>
<protein>
    <submittedName>
        <fullName evidence="3">Tfp pilus assembly protein PilO</fullName>
    </submittedName>
</protein>
<dbReference type="KEGG" id="tki:TKV_c11880"/>
<organism evidence="3 4">
    <name type="scientific">Thermoanaerobacter kivui</name>
    <name type="common">Acetogenium kivui</name>
    <dbReference type="NCBI Taxonomy" id="2325"/>
    <lineage>
        <taxon>Bacteria</taxon>
        <taxon>Bacillati</taxon>
        <taxon>Bacillota</taxon>
        <taxon>Clostridia</taxon>
        <taxon>Thermoanaerobacterales</taxon>
        <taxon>Thermoanaerobacteraceae</taxon>
        <taxon>Thermoanaerobacter</taxon>
    </lineage>
</organism>
<accession>A0A097ARC0</accession>
<feature type="coiled-coil region" evidence="1">
    <location>
        <begin position="35"/>
        <end position="77"/>
    </location>
</feature>
<evidence type="ECO:0000313" key="3">
    <source>
        <dbReference type="EMBL" id="AIS52359.1"/>
    </source>
</evidence>
<keyword evidence="2" id="KW-1133">Transmembrane helix</keyword>
<dbReference type="InterPro" id="IPR014717">
    <property type="entry name" value="Transl_elong_EF1B/ribsomal_bS6"/>
</dbReference>
<keyword evidence="2" id="KW-0472">Membrane</keyword>
<dbReference type="OrthoDB" id="1726945at2"/>
<dbReference type="InterPro" id="IPR007445">
    <property type="entry name" value="PilO"/>
</dbReference>
<dbReference type="AlphaFoldDB" id="A0A097ARC0"/>
<feature type="transmembrane region" description="Helical" evidence="2">
    <location>
        <begin position="9"/>
        <end position="27"/>
    </location>
</feature>
<dbReference type="eggNOG" id="COG3167">
    <property type="taxonomic scope" value="Bacteria"/>
</dbReference>
<proteinExistence type="predicted"/>
<keyword evidence="4" id="KW-1185">Reference proteome</keyword>
<dbReference type="GO" id="GO:0043107">
    <property type="term" value="P:type IV pilus-dependent motility"/>
    <property type="evidence" value="ECO:0007669"/>
    <property type="project" value="InterPro"/>
</dbReference>
<sequence>MKLTKRERFLIYLALIIGFFAIYYQYYLTPKILEMQKLSSEIADKKRLLNEINSLNSKSLEEKLGNLDNQLKELNLRIPDNKDIEIFLFNLENMIYTTGVKVKTLSFEDLNQQQPQQSQQLKEKEEFVTIPINISVSGKYNQILSFIEEIQKSKRLCNIQAFDIVRGQNPEELFLNMQISIYSMKDSGSSKMETTFSKGKSDPFKPLFEMSNNMQQSSSKEVPQNLQGIDLNKIISDTIEKFLKESKTPSSP</sequence>
<dbReference type="PANTHER" id="PTHR39555:SF1">
    <property type="entry name" value="TYPE IV PILUS INNER MEMBRANE COMPONENT PILO"/>
    <property type="match status" value="1"/>
</dbReference>
<dbReference type="PANTHER" id="PTHR39555">
    <property type="entry name" value="FIMBRIAL ASSEMBLY PROTEIN PILO-LIKE PROTEIN-RELATED"/>
    <property type="match status" value="1"/>
</dbReference>
<dbReference type="Gene3D" id="3.30.70.60">
    <property type="match status" value="1"/>
</dbReference>
<keyword evidence="1" id="KW-0175">Coiled coil</keyword>
<dbReference type="EMBL" id="CP009170">
    <property type="protein sequence ID" value="AIS52359.1"/>
    <property type="molecule type" value="Genomic_DNA"/>
</dbReference>
<gene>
    <name evidence="3" type="primary">pilO</name>
    <name evidence="3" type="ORF">TKV_c11880</name>
</gene>
<keyword evidence="2" id="KW-0812">Transmembrane</keyword>
<dbReference type="GO" id="GO:0043683">
    <property type="term" value="P:type IV pilus assembly"/>
    <property type="evidence" value="ECO:0007669"/>
    <property type="project" value="InterPro"/>
</dbReference>
<evidence type="ECO:0000313" key="4">
    <source>
        <dbReference type="Proteomes" id="UP000029669"/>
    </source>
</evidence>
<evidence type="ECO:0000256" key="2">
    <source>
        <dbReference type="SAM" id="Phobius"/>
    </source>
</evidence>
<dbReference type="HOGENOM" id="CLU_1106707_0_0_9"/>
<name>A0A097ARC0_THEKI</name>
<dbReference type="Pfam" id="PF04350">
    <property type="entry name" value="PilO"/>
    <property type="match status" value="1"/>
</dbReference>
<dbReference type="RefSeq" id="WP_049685129.1">
    <property type="nucleotide sequence ID" value="NZ_CP009170.1"/>
</dbReference>
<dbReference type="STRING" id="2325.TKV_c11880"/>
<evidence type="ECO:0000256" key="1">
    <source>
        <dbReference type="SAM" id="Coils"/>
    </source>
</evidence>
<reference evidence="4" key="1">
    <citation type="journal article" date="2015" name="Genome Announc.">
        <title>Whole-Genome Sequences of 80 Environmental and Clinical Isolates of Burkholderia pseudomallei.</title>
        <authorList>
            <person name="Johnson S.L."/>
            <person name="Baker A.L."/>
            <person name="Chain P.S."/>
            <person name="Currie B.J."/>
            <person name="Daligault H.E."/>
            <person name="Davenport K.W."/>
            <person name="Davis C.B."/>
            <person name="Inglis T.J."/>
            <person name="Kaestli M."/>
            <person name="Koren S."/>
            <person name="Mayo M."/>
            <person name="Merritt A.J."/>
            <person name="Price E.P."/>
            <person name="Sarovich D.S."/>
            <person name="Warner J."/>
            <person name="Rosovitz M.J."/>
        </authorList>
    </citation>
    <scope>NUCLEOTIDE SEQUENCE [LARGE SCALE GENOMIC DNA]</scope>
    <source>
        <strain evidence="4">DSM 2030</strain>
    </source>
</reference>